<evidence type="ECO:0008006" key="3">
    <source>
        <dbReference type="Google" id="ProtNLM"/>
    </source>
</evidence>
<dbReference type="AlphaFoldDB" id="A0A1Y5TWZ1"/>
<organism evidence="1 2">
    <name type="scientific">Roseisalinus antarcticus</name>
    <dbReference type="NCBI Taxonomy" id="254357"/>
    <lineage>
        <taxon>Bacteria</taxon>
        <taxon>Pseudomonadati</taxon>
        <taxon>Pseudomonadota</taxon>
        <taxon>Alphaproteobacteria</taxon>
        <taxon>Rhodobacterales</taxon>
        <taxon>Roseobacteraceae</taxon>
        <taxon>Roseisalinus</taxon>
    </lineage>
</organism>
<keyword evidence="2" id="KW-1185">Reference proteome</keyword>
<reference evidence="1 2" key="1">
    <citation type="submission" date="2017-03" db="EMBL/GenBank/DDBJ databases">
        <authorList>
            <person name="Afonso C.L."/>
            <person name="Miller P.J."/>
            <person name="Scott M.A."/>
            <person name="Spackman E."/>
            <person name="Goraichik I."/>
            <person name="Dimitrov K.M."/>
            <person name="Suarez D.L."/>
            <person name="Swayne D.E."/>
        </authorList>
    </citation>
    <scope>NUCLEOTIDE SEQUENCE [LARGE SCALE GENOMIC DNA]</scope>
    <source>
        <strain evidence="1 2">CECT 7023</strain>
    </source>
</reference>
<dbReference type="RefSeq" id="WP_085880745.1">
    <property type="nucleotide sequence ID" value="NZ_FWFZ01000037.1"/>
</dbReference>
<proteinExistence type="predicted"/>
<dbReference type="OrthoDB" id="339834at2"/>
<evidence type="ECO:0000313" key="1">
    <source>
        <dbReference type="EMBL" id="SLN75745.1"/>
    </source>
</evidence>
<protein>
    <recommendedName>
        <fullName evidence="3">DUF4087 domain-containing protein</fullName>
    </recommendedName>
</protein>
<gene>
    <name evidence="1" type="ORF">ROA7023_04029</name>
</gene>
<dbReference type="EMBL" id="FWFZ01000037">
    <property type="protein sequence ID" value="SLN75745.1"/>
    <property type="molecule type" value="Genomic_DNA"/>
</dbReference>
<sequence>MPGLSILFFLLASPLETRCGWLDNPSPANWWLTDRDGEWVLMLQGAHDRNGFIDAPWDTGAGDWVETNGSYGYGCGCFIGSVDPATGWATSVIRVQPLPLAQCRQDPALPPR</sequence>
<dbReference type="InterPro" id="IPR025145">
    <property type="entry name" value="DUF4087"/>
</dbReference>
<name>A0A1Y5TWZ1_9RHOB</name>
<accession>A0A1Y5TWZ1</accession>
<evidence type="ECO:0000313" key="2">
    <source>
        <dbReference type="Proteomes" id="UP000193900"/>
    </source>
</evidence>
<dbReference type="Proteomes" id="UP000193900">
    <property type="component" value="Unassembled WGS sequence"/>
</dbReference>
<dbReference type="Pfam" id="PF13316">
    <property type="entry name" value="DUF4087"/>
    <property type="match status" value="1"/>
</dbReference>